<proteinExistence type="predicted"/>
<dbReference type="RefSeq" id="XP_007400302.1">
    <property type="nucleotide sequence ID" value="XM_007400240.1"/>
</dbReference>
<name>K5WLH8_PHACS</name>
<dbReference type="OrthoDB" id="2879353at2759"/>
<gene>
    <name evidence="1" type="ORF">PHACADRAFT_263144</name>
</gene>
<evidence type="ECO:0000313" key="1">
    <source>
        <dbReference type="EMBL" id="EKM51147.1"/>
    </source>
</evidence>
<dbReference type="KEGG" id="pco:PHACADRAFT_263144"/>
<organism evidence="1 2">
    <name type="scientific">Phanerochaete carnosa (strain HHB-10118-sp)</name>
    <name type="common">White-rot fungus</name>
    <name type="synonym">Peniophora carnosa</name>
    <dbReference type="NCBI Taxonomy" id="650164"/>
    <lineage>
        <taxon>Eukaryota</taxon>
        <taxon>Fungi</taxon>
        <taxon>Dikarya</taxon>
        <taxon>Basidiomycota</taxon>
        <taxon>Agaricomycotina</taxon>
        <taxon>Agaricomycetes</taxon>
        <taxon>Polyporales</taxon>
        <taxon>Phanerochaetaceae</taxon>
        <taxon>Phanerochaete</taxon>
    </lineage>
</organism>
<dbReference type="InParanoid" id="K5WLH8"/>
<feature type="non-terminal residue" evidence="1">
    <location>
        <position position="100"/>
    </location>
</feature>
<dbReference type="Proteomes" id="UP000008370">
    <property type="component" value="Unassembled WGS sequence"/>
</dbReference>
<sequence length="100" mass="10553">MSKTAKGTVVTSLPSLFQAKFIVDGIVRTYIATIDPPVAFKIGNATLSYDDEDQLTARGSHHGTIGTAINLSLDKGPIITGNLQQPVDPTDVTGGGTWHM</sequence>
<dbReference type="HOGENOM" id="CLU_155349_3_0_1"/>
<evidence type="ECO:0000313" key="2">
    <source>
        <dbReference type="Proteomes" id="UP000008370"/>
    </source>
</evidence>
<dbReference type="EMBL" id="JH930477">
    <property type="protein sequence ID" value="EKM51147.1"/>
    <property type="molecule type" value="Genomic_DNA"/>
</dbReference>
<dbReference type="GeneID" id="18918474"/>
<keyword evidence="2" id="KW-1185">Reference proteome</keyword>
<dbReference type="AlphaFoldDB" id="K5WLH8"/>
<reference evidence="1 2" key="1">
    <citation type="journal article" date="2012" name="BMC Genomics">
        <title>Comparative genomics of the white-rot fungi, Phanerochaete carnosa and P. chrysosporium, to elucidate the genetic basis of the distinct wood types they colonize.</title>
        <authorList>
            <person name="Suzuki H."/>
            <person name="MacDonald J."/>
            <person name="Syed K."/>
            <person name="Salamov A."/>
            <person name="Hori C."/>
            <person name="Aerts A."/>
            <person name="Henrissat B."/>
            <person name="Wiebenga A."/>
            <person name="vanKuyk P.A."/>
            <person name="Barry K."/>
            <person name="Lindquist E."/>
            <person name="LaButti K."/>
            <person name="Lapidus A."/>
            <person name="Lucas S."/>
            <person name="Coutinho P."/>
            <person name="Gong Y."/>
            <person name="Samejima M."/>
            <person name="Mahadevan R."/>
            <person name="Abou-Zaid M."/>
            <person name="de Vries R.P."/>
            <person name="Igarashi K."/>
            <person name="Yadav J.S."/>
            <person name="Grigoriev I.V."/>
            <person name="Master E.R."/>
        </authorList>
    </citation>
    <scope>NUCLEOTIDE SEQUENCE [LARGE SCALE GENOMIC DNA]</scope>
    <source>
        <strain evidence="1 2">HHB-10118-sp</strain>
    </source>
</reference>
<protein>
    <submittedName>
        <fullName evidence="1">Uncharacterized protein</fullName>
    </submittedName>
</protein>
<accession>K5WLH8</accession>